<evidence type="ECO:0000313" key="2">
    <source>
        <dbReference type="Proteomes" id="UP000294003"/>
    </source>
</evidence>
<comment type="caution">
    <text evidence="1">The sequence shown here is derived from an EMBL/GenBank/DDBJ whole genome shotgun (WGS) entry which is preliminary data.</text>
</comment>
<name>A0ABY0GW67_9PEZI</name>
<accession>A0ABY0GW67</accession>
<dbReference type="EMBL" id="QJNS01000633">
    <property type="protein sequence ID" value="RYO76098.1"/>
    <property type="molecule type" value="Genomic_DNA"/>
</dbReference>
<reference evidence="1 2" key="1">
    <citation type="submission" date="2018-06" db="EMBL/GenBank/DDBJ databases">
        <title>Complete Genomes of Monosporascus.</title>
        <authorList>
            <person name="Robinson A.J."/>
            <person name="Natvig D.O."/>
        </authorList>
    </citation>
    <scope>NUCLEOTIDE SEQUENCE [LARGE SCALE GENOMIC DNA]</scope>
    <source>
        <strain evidence="1 2">CBS 609.92</strain>
    </source>
</reference>
<protein>
    <submittedName>
        <fullName evidence="1">Uncharacterized protein</fullName>
    </submittedName>
</protein>
<keyword evidence="2" id="KW-1185">Reference proteome</keyword>
<proteinExistence type="predicted"/>
<dbReference type="Proteomes" id="UP000294003">
    <property type="component" value="Unassembled WGS sequence"/>
</dbReference>
<evidence type="ECO:0000313" key="1">
    <source>
        <dbReference type="EMBL" id="RYO76098.1"/>
    </source>
</evidence>
<organism evidence="1 2">
    <name type="scientific">Monosporascus cannonballus</name>
    <dbReference type="NCBI Taxonomy" id="155416"/>
    <lineage>
        <taxon>Eukaryota</taxon>
        <taxon>Fungi</taxon>
        <taxon>Dikarya</taxon>
        <taxon>Ascomycota</taxon>
        <taxon>Pezizomycotina</taxon>
        <taxon>Sordariomycetes</taxon>
        <taxon>Xylariomycetidae</taxon>
        <taxon>Xylariales</taxon>
        <taxon>Xylariales incertae sedis</taxon>
        <taxon>Monosporascus</taxon>
    </lineage>
</organism>
<sequence>MGEARNTLRKQRCVADKTQRNDMVITSLVYAAGATPIPIVRDCEARFGQACYHYRSAIEAHKDWETITCHPEAAVTRHRLQGSATNSWATQHSGAGWVDPAHRIEPRCDRDEYPPAYLLHEQHTAQLQGGIDSSGQAVRWLPAEENEPAGRLWKGVCFVPPIQKLSNREFENKFAAAPNKQYAIVSGMTQTYAHVTVGGRPEFSWGRWGHDPNPEPNYGLWVNPCWPDAVAPNDPAFVLLTFDPIYGGQPPPYDYRKPVPPP</sequence>
<gene>
    <name evidence="1" type="ORF">DL762_009857</name>
</gene>